<feature type="transmembrane region" description="Helical" evidence="1">
    <location>
        <begin position="46"/>
        <end position="68"/>
    </location>
</feature>
<protein>
    <submittedName>
        <fullName evidence="3">Sporulation related protein</fullName>
    </submittedName>
</protein>
<sequence>MLDPAYGQGRDVVQASYGSEHRAFELGAVPEGAEAYQVAGPGKARLFIHVMGAVVSLGLIGGCAYWGYSQVMRDLNGVPVVRALEGPMRVAPETPGGAISDHAGLAVNDVQALGVASVPESQLVLAPEPVALTEADTSKAEAKAAKEAESATEALAQVTVDDAPVTPASLTEDIPADDPIAKALALATAATAGSEPLSTKTDEDISGTARSIVTQEGVIRSIRPVVRPVRAVSPSSNGVTGEGAIVTRSTSTKSPQQVAAADVPAGTRLVQLGAFDTQDEAEAAWGRISGRFGALMEDKAQVILEASAGGRDFWRLRAMGFSDLSEARRFCAALVAESADCIPVVAR</sequence>
<dbReference type="OrthoDB" id="8479416at2"/>
<dbReference type="Pfam" id="PF05036">
    <property type="entry name" value="SPOR"/>
    <property type="match status" value="1"/>
</dbReference>
<keyword evidence="1" id="KW-0812">Transmembrane</keyword>
<dbReference type="AlphaFoldDB" id="A0A2T0RZL0"/>
<dbReference type="InterPro" id="IPR036680">
    <property type="entry name" value="SPOR-like_sf"/>
</dbReference>
<keyword evidence="4" id="KW-1185">Reference proteome</keyword>
<feature type="domain" description="SPOR" evidence="2">
    <location>
        <begin position="262"/>
        <end position="347"/>
    </location>
</feature>
<dbReference type="Gene3D" id="3.30.70.1070">
    <property type="entry name" value="Sporulation related repeat"/>
    <property type="match status" value="1"/>
</dbReference>
<evidence type="ECO:0000313" key="3">
    <source>
        <dbReference type="EMBL" id="PRY26614.1"/>
    </source>
</evidence>
<dbReference type="SUPFAM" id="SSF110997">
    <property type="entry name" value="Sporulation related repeat"/>
    <property type="match status" value="1"/>
</dbReference>
<comment type="caution">
    <text evidence="3">The sequence shown here is derived from an EMBL/GenBank/DDBJ whole genome shotgun (WGS) entry which is preliminary data.</text>
</comment>
<accession>A0A2T0RZL0</accession>
<organism evidence="3 4">
    <name type="scientific">Aliiruegeria haliotis</name>
    <dbReference type="NCBI Taxonomy" id="1280846"/>
    <lineage>
        <taxon>Bacteria</taxon>
        <taxon>Pseudomonadati</taxon>
        <taxon>Pseudomonadota</taxon>
        <taxon>Alphaproteobacteria</taxon>
        <taxon>Rhodobacterales</taxon>
        <taxon>Roseobacteraceae</taxon>
        <taxon>Aliiruegeria</taxon>
    </lineage>
</organism>
<proteinExistence type="predicted"/>
<name>A0A2T0RZL0_9RHOB</name>
<evidence type="ECO:0000259" key="2">
    <source>
        <dbReference type="PROSITE" id="PS51724"/>
    </source>
</evidence>
<gene>
    <name evidence="3" type="ORF">CLV78_101714</name>
</gene>
<keyword evidence="1" id="KW-1133">Transmembrane helix</keyword>
<dbReference type="RefSeq" id="WP_106203357.1">
    <property type="nucleotide sequence ID" value="NZ_PVTD01000001.1"/>
</dbReference>
<dbReference type="Proteomes" id="UP000239480">
    <property type="component" value="Unassembled WGS sequence"/>
</dbReference>
<dbReference type="InterPro" id="IPR007730">
    <property type="entry name" value="SPOR-like_dom"/>
</dbReference>
<reference evidence="3 4" key="1">
    <citation type="submission" date="2018-03" db="EMBL/GenBank/DDBJ databases">
        <title>Genomic Encyclopedia of Archaeal and Bacterial Type Strains, Phase II (KMG-II): from individual species to whole genera.</title>
        <authorList>
            <person name="Goeker M."/>
        </authorList>
    </citation>
    <scope>NUCLEOTIDE SEQUENCE [LARGE SCALE GENOMIC DNA]</scope>
    <source>
        <strain evidence="3 4">DSM 29328</strain>
    </source>
</reference>
<dbReference type="PROSITE" id="PS51724">
    <property type="entry name" value="SPOR"/>
    <property type="match status" value="1"/>
</dbReference>
<keyword evidence="1" id="KW-0472">Membrane</keyword>
<dbReference type="EMBL" id="PVTD01000001">
    <property type="protein sequence ID" value="PRY26614.1"/>
    <property type="molecule type" value="Genomic_DNA"/>
</dbReference>
<evidence type="ECO:0000313" key="4">
    <source>
        <dbReference type="Proteomes" id="UP000239480"/>
    </source>
</evidence>
<dbReference type="GO" id="GO:0042834">
    <property type="term" value="F:peptidoglycan binding"/>
    <property type="evidence" value="ECO:0007669"/>
    <property type="project" value="InterPro"/>
</dbReference>
<evidence type="ECO:0000256" key="1">
    <source>
        <dbReference type="SAM" id="Phobius"/>
    </source>
</evidence>